<proteinExistence type="predicted"/>
<dbReference type="OrthoDB" id="5958972at2"/>
<reference evidence="1 2" key="1">
    <citation type="submission" date="2020-08" db="EMBL/GenBank/DDBJ databases">
        <title>Streptomycin Non-resistant strain, P. mexicana.</title>
        <authorList>
            <person name="Ganesh-Kumar S."/>
            <person name="Zhe T."/>
            <person name="Yu Z."/>
            <person name="Min Y."/>
        </authorList>
    </citation>
    <scope>NUCLEOTIDE SEQUENCE [LARGE SCALE GENOMIC DNA]</scope>
    <source>
        <strain evidence="1 2">GTZY2</strain>
    </source>
</reference>
<dbReference type="EMBL" id="CP060731">
    <property type="protein sequence ID" value="QNN77560.1"/>
    <property type="molecule type" value="Genomic_DNA"/>
</dbReference>
<name>A0A7G9TBT5_PSEMX</name>
<evidence type="ECO:0000313" key="2">
    <source>
        <dbReference type="Proteomes" id="UP000515838"/>
    </source>
</evidence>
<dbReference type="Proteomes" id="UP000515838">
    <property type="component" value="Chromosome"/>
</dbReference>
<dbReference type="RefSeq" id="WP_162109948.1">
    <property type="nucleotide sequence ID" value="NZ_CP060731.1"/>
</dbReference>
<accession>A0A7G9TBT5</accession>
<sequence>MPLLNPVTPSPAFPPRPVDDARVQLLRSLLADRDWSSEGIVRTRLLQALALLRSQEATSLDEATWLLVADETARYLDFRRLRNLEAQLRGCPHDALRYTRADWEAARNAEAALETHLRHVRFGSYAPEPVPMFRIH</sequence>
<evidence type="ECO:0000313" key="1">
    <source>
        <dbReference type="EMBL" id="QNN77560.1"/>
    </source>
</evidence>
<gene>
    <name evidence="1" type="ORF">IAE60_16885</name>
</gene>
<organism evidence="1 2">
    <name type="scientific">Pseudoxanthomonas mexicana</name>
    <dbReference type="NCBI Taxonomy" id="128785"/>
    <lineage>
        <taxon>Bacteria</taxon>
        <taxon>Pseudomonadati</taxon>
        <taxon>Pseudomonadota</taxon>
        <taxon>Gammaproteobacteria</taxon>
        <taxon>Lysobacterales</taxon>
        <taxon>Lysobacteraceae</taxon>
        <taxon>Pseudoxanthomonas</taxon>
    </lineage>
</organism>
<protein>
    <submittedName>
        <fullName evidence="1">Uncharacterized protein</fullName>
    </submittedName>
</protein>
<dbReference type="AlphaFoldDB" id="A0A7G9TBT5"/>
<dbReference type="GeneID" id="81472665"/>